<dbReference type="AlphaFoldDB" id="A0A7W9EEJ9"/>
<reference evidence="1 2" key="1">
    <citation type="submission" date="2020-08" db="EMBL/GenBank/DDBJ databases">
        <title>Genomic Encyclopedia of Type Strains, Phase IV (KMG-IV): sequencing the most valuable type-strain genomes for metagenomic binning, comparative biology and taxonomic classification.</title>
        <authorList>
            <person name="Goeker M."/>
        </authorList>
    </citation>
    <scope>NUCLEOTIDE SEQUENCE [LARGE SCALE GENOMIC DNA]</scope>
    <source>
        <strain evidence="1 2">DSM 25079</strain>
    </source>
</reference>
<proteinExistence type="predicted"/>
<dbReference type="RefSeq" id="WP_184018703.1">
    <property type="nucleotide sequence ID" value="NZ_JACIJC010000004.1"/>
</dbReference>
<gene>
    <name evidence="1" type="ORF">FHS49_002367</name>
</gene>
<evidence type="ECO:0000313" key="2">
    <source>
        <dbReference type="Proteomes" id="UP000549617"/>
    </source>
</evidence>
<sequence length="121" mass="13559">MSQRLPDLFASLELYVDGGWSVATQQERNDKRCGSTLDELNAFYCAMMPHIAAVADYLNHYPLEAIPPQAARLLQLGLMLMEIAPAVEVMKSPDIPTDFARERLIIHPQIQNYKVSSVRAA</sequence>
<dbReference type="Proteomes" id="UP000549617">
    <property type="component" value="Unassembled WGS sequence"/>
</dbReference>
<accession>A0A7W9EEJ9</accession>
<organism evidence="1 2">
    <name type="scientific">Sphingobium boeckii</name>
    <dbReference type="NCBI Taxonomy" id="1082345"/>
    <lineage>
        <taxon>Bacteria</taxon>
        <taxon>Pseudomonadati</taxon>
        <taxon>Pseudomonadota</taxon>
        <taxon>Alphaproteobacteria</taxon>
        <taxon>Sphingomonadales</taxon>
        <taxon>Sphingomonadaceae</taxon>
        <taxon>Sphingobium</taxon>
    </lineage>
</organism>
<name>A0A7W9EEJ9_9SPHN</name>
<protein>
    <submittedName>
        <fullName evidence="1">Uncharacterized protein</fullName>
    </submittedName>
</protein>
<keyword evidence="2" id="KW-1185">Reference proteome</keyword>
<comment type="caution">
    <text evidence="1">The sequence shown here is derived from an EMBL/GenBank/DDBJ whole genome shotgun (WGS) entry which is preliminary data.</text>
</comment>
<dbReference type="EMBL" id="JACIJC010000004">
    <property type="protein sequence ID" value="MBB5686343.1"/>
    <property type="molecule type" value="Genomic_DNA"/>
</dbReference>
<evidence type="ECO:0000313" key="1">
    <source>
        <dbReference type="EMBL" id="MBB5686343.1"/>
    </source>
</evidence>